<organism evidence="4 5">
    <name type="scientific">Paraburkholderia podalyriae</name>
    <dbReference type="NCBI Taxonomy" id="1938811"/>
    <lineage>
        <taxon>Bacteria</taxon>
        <taxon>Pseudomonadati</taxon>
        <taxon>Pseudomonadota</taxon>
        <taxon>Betaproteobacteria</taxon>
        <taxon>Burkholderiales</taxon>
        <taxon>Burkholderiaceae</taxon>
        <taxon>Paraburkholderia</taxon>
    </lineage>
</organism>
<reference evidence="4 5" key="1">
    <citation type="submission" date="2019-09" db="EMBL/GenBank/DDBJ databases">
        <title>Paraburkholderia podalyriae sp. nov., A South African Podalyria-associated rhizobium.</title>
        <authorList>
            <person name="Mavima L."/>
            <person name="Beukes C.W."/>
            <person name="Palmer M."/>
            <person name="De Meyer S.E."/>
            <person name="James E.K."/>
            <person name="Maluk M."/>
            <person name="Avontuur J.R."/>
            <person name="Chan W.Y."/>
            <person name="Venter S.N."/>
            <person name="Steenkamp E.T."/>
        </authorList>
    </citation>
    <scope>NUCLEOTIDE SEQUENCE [LARGE SCALE GENOMIC DNA]</scope>
    <source>
        <strain evidence="4 5">WC7.3b</strain>
    </source>
</reference>
<evidence type="ECO:0000313" key="5">
    <source>
        <dbReference type="Proteomes" id="UP000736373"/>
    </source>
</evidence>
<comment type="cofactor">
    <cofactor evidence="1">
        <name>Zn(2+)</name>
        <dbReference type="ChEBI" id="CHEBI:29105"/>
    </cofactor>
    <text evidence="1">Binds 1 zinc ion per subunit.</text>
</comment>
<keyword evidence="1" id="KW-0479">Metal-binding</keyword>
<dbReference type="Proteomes" id="UP000736373">
    <property type="component" value="Unassembled WGS sequence"/>
</dbReference>
<comment type="caution">
    <text evidence="4">The sequence shown here is derived from an EMBL/GenBank/DDBJ whole genome shotgun (WGS) entry which is preliminary data.</text>
</comment>
<evidence type="ECO:0000259" key="2">
    <source>
        <dbReference type="Pfam" id="PF07171"/>
    </source>
</evidence>
<comment type="function">
    <text evidence="1">Involved in peptidolytic degradation of cyclic heptapeptide hepatotoxin microcystin (MC).</text>
</comment>
<dbReference type="InterPro" id="IPR010799">
    <property type="entry name" value="MlrC_C"/>
</dbReference>
<evidence type="ECO:0000313" key="4">
    <source>
        <dbReference type="EMBL" id="MBC8752672.1"/>
    </source>
</evidence>
<keyword evidence="1" id="KW-0482">Metalloprotease</keyword>
<dbReference type="Pfam" id="PF07364">
    <property type="entry name" value="DUF1485"/>
    <property type="match status" value="1"/>
</dbReference>
<feature type="domain" description="Microcystin LR degradation protein MlrC C-terminal" evidence="2">
    <location>
        <begin position="305"/>
        <end position="485"/>
    </location>
</feature>
<dbReference type="PIRSF" id="PIRSF012702">
    <property type="entry name" value="UCP012702"/>
    <property type="match status" value="1"/>
</dbReference>
<keyword evidence="1" id="KW-0645">Protease</keyword>
<gene>
    <name evidence="4" type="ORF">F6X42_41845</name>
</gene>
<keyword evidence="1" id="KW-0378">Hydrolase</keyword>
<evidence type="ECO:0000256" key="1">
    <source>
        <dbReference type="PIRNR" id="PIRNR012702"/>
    </source>
</evidence>
<feature type="domain" description="Microcystin LR degradation protein MlrC N-terminal" evidence="3">
    <location>
        <begin position="3"/>
        <end position="292"/>
    </location>
</feature>
<comment type="similarity">
    <text evidence="1">Belongs to the peptidase M81 family.</text>
</comment>
<name>A0ABR7Q293_9BURK</name>
<dbReference type="RefSeq" id="WP_187639508.1">
    <property type="nucleotide sequence ID" value="NZ_VZQQ01000132.1"/>
</dbReference>
<dbReference type="EMBL" id="VZQQ01000132">
    <property type="protein sequence ID" value="MBC8752672.1"/>
    <property type="molecule type" value="Genomic_DNA"/>
</dbReference>
<accession>A0ABR7Q293</accession>
<sequence>MARIAIAGFLHETNTFASTRATFRTFVQADAWPGLLVGREMFDAVANANLAVEGFIAAARSSHELVPLLWASANPSGMVTEDAFEAICFMLCRMIHDAGPLDGLFLDLHGSMVAEHVDDGEGELLRRLRELVGAKLPIVAALDLHANVSPAMVEIASGLVSYRTFPHVDMAQTGHRALKLMAPLLAGLDLYKGYRQLPFLIPVPWQSTLTEPMCSLSTLGATMESVDLVSADFLPGLPLADTYDSGPSVIAYGSDQRVVEAVVNRLNEAVLEKRSGFCGRLYTPAEAVELAMQYASRPAAGAVILADSQDNPGGGGNGDTTDILRELVRRGARRVCAGVLTDAEFVRLATEAGVGAVLDAPLGAADSTTGAPPLQAPFEVLALGSGSFLGTGPFYRGCRMSLGPMARVRCGGPDAVEIVVSTRKQQAGDRAMFRHVGADPAEYRILMLKSTVQFRADFASLADAILVVAASGPNIADLHQLHYEKLRPGVEVL</sequence>
<evidence type="ECO:0000259" key="3">
    <source>
        <dbReference type="Pfam" id="PF07364"/>
    </source>
</evidence>
<dbReference type="Pfam" id="PF07171">
    <property type="entry name" value="MlrC_C"/>
    <property type="match status" value="1"/>
</dbReference>
<protein>
    <recommendedName>
        <fullName evidence="1">Microcystinase C</fullName>
        <shortName evidence="1">MlrC</shortName>
    </recommendedName>
</protein>
<dbReference type="InterPro" id="IPR015995">
    <property type="entry name" value="MlrC_N"/>
</dbReference>
<dbReference type="InterPro" id="IPR009197">
    <property type="entry name" value="MlrC"/>
</dbReference>
<keyword evidence="5" id="KW-1185">Reference proteome</keyword>
<proteinExistence type="inferred from homology"/>